<evidence type="ECO:0000256" key="4">
    <source>
        <dbReference type="ARBA" id="ARBA00022670"/>
    </source>
</evidence>
<dbReference type="NCBIfam" id="NF002759">
    <property type="entry name" value="PRK02813.1"/>
    <property type="match status" value="1"/>
</dbReference>
<dbReference type="GO" id="GO:0008237">
    <property type="term" value="F:metallopeptidase activity"/>
    <property type="evidence" value="ECO:0007669"/>
    <property type="project" value="UniProtKB-KW"/>
</dbReference>
<dbReference type="PRINTS" id="PR00932">
    <property type="entry name" value="AMINO1PTASE"/>
</dbReference>
<dbReference type="Gene3D" id="2.30.250.10">
    <property type="entry name" value="Aminopeptidase i, Domain 2"/>
    <property type="match status" value="1"/>
</dbReference>
<evidence type="ECO:0000256" key="9">
    <source>
        <dbReference type="RuleBase" id="RU004386"/>
    </source>
</evidence>
<evidence type="ECO:0000256" key="6">
    <source>
        <dbReference type="ARBA" id="ARBA00022801"/>
    </source>
</evidence>
<name>A0A0H5DTA1_9BACT</name>
<comment type="similarity">
    <text evidence="2 9">Belongs to the peptidase M18 family.</text>
</comment>
<dbReference type="AlphaFoldDB" id="A0A0H5DTA1"/>
<dbReference type="EC" id="3.4.11.-" evidence="10"/>
<dbReference type="EMBL" id="CWGJ01000025">
    <property type="protein sequence ID" value="CRX39059.1"/>
    <property type="molecule type" value="Genomic_DNA"/>
</dbReference>
<keyword evidence="6 9" id="KW-0378">Hydrolase</keyword>
<evidence type="ECO:0000256" key="5">
    <source>
        <dbReference type="ARBA" id="ARBA00022723"/>
    </source>
</evidence>
<protein>
    <recommendedName>
        <fullName evidence="10">M18 family aminopeptidase</fullName>
        <ecNumber evidence="10">3.4.11.-</ecNumber>
    </recommendedName>
</protein>
<dbReference type="Pfam" id="PF02127">
    <property type="entry name" value="Peptidase_M18"/>
    <property type="match status" value="1"/>
</dbReference>
<accession>A0A0H5DTA1</accession>
<dbReference type="PANTHER" id="PTHR28570:SF3">
    <property type="entry name" value="ASPARTYL AMINOPEPTIDASE"/>
    <property type="match status" value="1"/>
</dbReference>
<dbReference type="GO" id="GO:0008270">
    <property type="term" value="F:zinc ion binding"/>
    <property type="evidence" value="ECO:0007669"/>
    <property type="project" value="InterPro"/>
</dbReference>
<evidence type="ECO:0000256" key="1">
    <source>
        <dbReference type="ARBA" id="ARBA00001947"/>
    </source>
</evidence>
<dbReference type="Proteomes" id="UP000220251">
    <property type="component" value="Unassembled WGS sequence"/>
</dbReference>
<evidence type="ECO:0000313" key="12">
    <source>
        <dbReference type="Proteomes" id="UP000220251"/>
    </source>
</evidence>
<gene>
    <name evidence="11" type="ORF">ELAC_1732</name>
</gene>
<keyword evidence="3 9" id="KW-0031">Aminopeptidase</keyword>
<dbReference type="SUPFAM" id="SSF101821">
    <property type="entry name" value="Aminopeptidase/glucanase lid domain"/>
    <property type="match status" value="1"/>
</dbReference>
<dbReference type="SUPFAM" id="SSF53187">
    <property type="entry name" value="Zn-dependent exopeptidases"/>
    <property type="match status" value="1"/>
</dbReference>
<evidence type="ECO:0000313" key="11">
    <source>
        <dbReference type="EMBL" id="CRX39059.1"/>
    </source>
</evidence>
<keyword evidence="8 9" id="KW-0482">Metalloprotease</keyword>
<dbReference type="GO" id="GO:0004177">
    <property type="term" value="F:aminopeptidase activity"/>
    <property type="evidence" value="ECO:0007669"/>
    <property type="project" value="UniProtKB-KW"/>
</dbReference>
<evidence type="ECO:0000256" key="3">
    <source>
        <dbReference type="ARBA" id="ARBA00022438"/>
    </source>
</evidence>
<keyword evidence="4 9" id="KW-0645">Protease</keyword>
<sequence length="417" mass="45774">MKDALFRFLDEGKSPWHVADKIKKALTAENYIPLNLADSFTVSYGGRYFVEKGGTVIAFKLPEKEPARLLFAACHVDSPTLKLKPKPSFSKGSNALIAAEIYGSPVLSSFLNREFGVAGKVYYDQDGIITSKLIDLSDYPLIIPHLAIHLDRECNEKGFGLNPENHLYLLASASLGDQFNLLESISKIFSLPPILSHDLVIYPLERARLIGFDHDLFASARIDNLGSAFSLLTGFTKGVPESESLGMAIFWNHEEIGSETAEGAGSTLFVEILERIRLSLSLSSDWVSRLRHSTFGLSIDEAHATHPNFPEKHDMRHGVRLGGGVVIKYNAKMRYATSGNLAAHIKRMCLTSGIPFQEFVSRNDIPCGSTIGPVQAAASGFELIDLGCPQLSMHGAREVGSLIDHAHLVNLVSRYFS</sequence>
<evidence type="ECO:0000256" key="2">
    <source>
        <dbReference type="ARBA" id="ARBA00008290"/>
    </source>
</evidence>
<dbReference type="InterPro" id="IPR001948">
    <property type="entry name" value="Peptidase_M18"/>
</dbReference>
<dbReference type="Gene3D" id="3.40.630.10">
    <property type="entry name" value="Zn peptidases"/>
    <property type="match status" value="1"/>
</dbReference>
<reference evidence="12" key="1">
    <citation type="submission" date="2015-06" db="EMBL/GenBank/DDBJ databases">
        <authorList>
            <person name="Bertelli C."/>
        </authorList>
    </citation>
    <scope>NUCLEOTIDE SEQUENCE [LARGE SCALE GENOMIC DNA]</scope>
    <source>
        <strain evidence="12">CRIB-30</strain>
    </source>
</reference>
<proteinExistence type="inferred from homology"/>
<dbReference type="GO" id="GO:0005737">
    <property type="term" value="C:cytoplasm"/>
    <property type="evidence" value="ECO:0007669"/>
    <property type="project" value="UniProtKB-ARBA"/>
</dbReference>
<dbReference type="RefSeq" id="WP_098038916.1">
    <property type="nucleotide sequence ID" value="NZ_CWGJ01000025.1"/>
</dbReference>
<keyword evidence="12" id="KW-1185">Reference proteome</keyword>
<keyword evidence="7 9" id="KW-0862">Zinc</keyword>
<comment type="cofactor">
    <cofactor evidence="1 10">
        <name>Zn(2+)</name>
        <dbReference type="ChEBI" id="CHEBI:29105"/>
    </cofactor>
</comment>
<evidence type="ECO:0000256" key="7">
    <source>
        <dbReference type="ARBA" id="ARBA00022833"/>
    </source>
</evidence>
<dbReference type="OrthoDB" id="9764268at2"/>
<keyword evidence="5 9" id="KW-0479">Metal-binding</keyword>
<evidence type="ECO:0000256" key="10">
    <source>
        <dbReference type="RuleBase" id="RU004387"/>
    </source>
</evidence>
<evidence type="ECO:0000256" key="8">
    <source>
        <dbReference type="ARBA" id="ARBA00023049"/>
    </source>
</evidence>
<dbReference type="PANTHER" id="PTHR28570">
    <property type="entry name" value="ASPARTYL AMINOPEPTIDASE"/>
    <property type="match status" value="1"/>
</dbReference>
<dbReference type="InterPro" id="IPR023358">
    <property type="entry name" value="Peptidase_M18_dom2"/>
</dbReference>
<dbReference type="GO" id="GO:0006508">
    <property type="term" value="P:proteolysis"/>
    <property type="evidence" value="ECO:0007669"/>
    <property type="project" value="UniProtKB-KW"/>
</dbReference>
<organism evidence="11 12">
    <name type="scientific">Estrella lausannensis</name>
    <dbReference type="NCBI Taxonomy" id="483423"/>
    <lineage>
        <taxon>Bacteria</taxon>
        <taxon>Pseudomonadati</taxon>
        <taxon>Chlamydiota</taxon>
        <taxon>Chlamydiia</taxon>
        <taxon>Parachlamydiales</taxon>
        <taxon>Candidatus Criblamydiaceae</taxon>
        <taxon>Estrella</taxon>
    </lineage>
</organism>